<reference evidence="2 3" key="1">
    <citation type="journal article" date="2024" name="Commun. Biol.">
        <title>Comparative genomic analysis of thermophilic fungi reveals convergent evolutionary adaptations and gene losses.</title>
        <authorList>
            <person name="Steindorff A.S."/>
            <person name="Aguilar-Pontes M.V."/>
            <person name="Robinson A.J."/>
            <person name="Andreopoulos B."/>
            <person name="LaButti K."/>
            <person name="Kuo A."/>
            <person name="Mondo S."/>
            <person name="Riley R."/>
            <person name="Otillar R."/>
            <person name="Haridas S."/>
            <person name="Lipzen A."/>
            <person name="Grimwood J."/>
            <person name="Schmutz J."/>
            <person name="Clum A."/>
            <person name="Reid I.D."/>
            <person name="Moisan M.C."/>
            <person name="Butler G."/>
            <person name="Nguyen T.T.M."/>
            <person name="Dewar K."/>
            <person name="Conant G."/>
            <person name="Drula E."/>
            <person name="Henrissat B."/>
            <person name="Hansel C."/>
            <person name="Singer S."/>
            <person name="Hutchinson M.I."/>
            <person name="de Vries R.P."/>
            <person name="Natvig D.O."/>
            <person name="Powell A.J."/>
            <person name="Tsang A."/>
            <person name="Grigoriev I.V."/>
        </authorList>
    </citation>
    <scope>NUCLEOTIDE SEQUENCE [LARGE SCALE GENOMIC DNA]</scope>
    <source>
        <strain evidence="2 3">ATCC 22073</strain>
    </source>
</reference>
<dbReference type="EMBL" id="JAZGUE010000002">
    <property type="protein sequence ID" value="KAL2270473.1"/>
    <property type="molecule type" value="Genomic_DNA"/>
</dbReference>
<dbReference type="Proteomes" id="UP001600064">
    <property type="component" value="Unassembled WGS sequence"/>
</dbReference>
<keyword evidence="1" id="KW-1133">Transmembrane helix</keyword>
<evidence type="ECO:0000313" key="3">
    <source>
        <dbReference type="Proteomes" id="UP001600064"/>
    </source>
</evidence>
<accession>A0ABR4DJC4</accession>
<protein>
    <recommendedName>
        <fullName evidence="4">Transmembrane protein</fullName>
    </recommendedName>
</protein>
<evidence type="ECO:0000313" key="2">
    <source>
        <dbReference type="EMBL" id="KAL2270473.1"/>
    </source>
</evidence>
<dbReference type="GeneID" id="98123595"/>
<comment type="caution">
    <text evidence="2">The sequence shown here is derived from an EMBL/GenBank/DDBJ whole genome shotgun (WGS) entry which is preliminary data.</text>
</comment>
<dbReference type="RefSeq" id="XP_070869197.1">
    <property type="nucleotide sequence ID" value="XM_071008951.1"/>
</dbReference>
<proteinExistence type="predicted"/>
<keyword evidence="1" id="KW-0812">Transmembrane</keyword>
<keyword evidence="1" id="KW-0472">Membrane</keyword>
<feature type="transmembrane region" description="Helical" evidence="1">
    <location>
        <begin position="254"/>
        <end position="281"/>
    </location>
</feature>
<feature type="transmembrane region" description="Helical" evidence="1">
    <location>
        <begin position="52"/>
        <end position="72"/>
    </location>
</feature>
<feature type="transmembrane region" description="Helical" evidence="1">
    <location>
        <begin position="125"/>
        <end position="149"/>
    </location>
</feature>
<name>A0ABR4DJC4_9PEZI</name>
<gene>
    <name evidence="2" type="ORF">VTJ83DRAFT_2657</name>
</gene>
<feature type="transmembrane region" description="Helical" evidence="1">
    <location>
        <begin position="93"/>
        <end position="113"/>
    </location>
</feature>
<sequence>MPVFPSTSSLGRPVSLVLFASQVLPVLGRVDRSGNFDGEGASRRIREAWDAYNLPYGTLGMVSHAVLLWAMACHLVGRWPLCPLFRLRNKIPWLSLLNIVIVLVTSIVTLSIAGSNLPAVSESSALRSLVIIQMVYGIIFDGIVIHRYFRDTPRENWFRLKRPAGHKEDGTTEEPERHRIGWDLSPWMVALVVASFVNSQIIGTRKGALFGFPPQPPMVSLTVPNESLDIKNNPKIDGAFYFDRHTGQKNSAGIALTICAMVGGVLAALTFVGGCFCIPLARRNKDYSRLDRFSLYVFTLFGLVSCVGFILAADYIVSLVTGNMLGRPYLKRGGQESLFWTFFVFQFFPLLTF</sequence>
<feature type="transmembrane region" description="Helical" evidence="1">
    <location>
        <begin position="293"/>
        <end position="317"/>
    </location>
</feature>
<evidence type="ECO:0000256" key="1">
    <source>
        <dbReference type="SAM" id="Phobius"/>
    </source>
</evidence>
<evidence type="ECO:0008006" key="4">
    <source>
        <dbReference type="Google" id="ProtNLM"/>
    </source>
</evidence>
<feature type="transmembrane region" description="Helical" evidence="1">
    <location>
        <begin position="184"/>
        <end position="203"/>
    </location>
</feature>
<organism evidence="2 3">
    <name type="scientific">Remersonia thermophila</name>
    <dbReference type="NCBI Taxonomy" id="72144"/>
    <lineage>
        <taxon>Eukaryota</taxon>
        <taxon>Fungi</taxon>
        <taxon>Dikarya</taxon>
        <taxon>Ascomycota</taxon>
        <taxon>Pezizomycotina</taxon>
        <taxon>Sordariomycetes</taxon>
        <taxon>Sordariomycetidae</taxon>
        <taxon>Sordariales</taxon>
        <taxon>Sordariales incertae sedis</taxon>
        <taxon>Remersonia</taxon>
    </lineage>
</organism>
<keyword evidence="3" id="KW-1185">Reference proteome</keyword>